<dbReference type="EMBL" id="AP007255">
    <property type="protein sequence ID" value="BAE51864.1"/>
    <property type="molecule type" value="Genomic_DNA"/>
</dbReference>
<dbReference type="Proteomes" id="UP000007058">
    <property type="component" value="Chromosome"/>
</dbReference>
<feature type="repeat" description="TPR" evidence="1">
    <location>
        <begin position="60"/>
        <end position="93"/>
    </location>
</feature>
<dbReference type="InterPro" id="IPR052943">
    <property type="entry name" value="TMTC_O-mannosyl-trnsfr"/>
</dbReference>
<name>Q2W2R1_PARM1</name>
<evidence type="ECO:0000256" key="1">
    <source>
        <dbReference type="PROSITE-ProRule" id="PRU00339"/>
    </source>
</evidence>
<gene>
    <name evidence="2" type="ordered locus">amb3060</name>
</gene>
<evidence type="ECO:0000313" key="3">
    <source>
        <dbReference type="Proteomes" id="UP000007058"/>
    </source>
</evidence>
<dbReference type="InterPro" id="IPR019734">
    <property type="entry name" value="TPR_rpt"/>
</dbReference>
<dbReference type="HOGENOM" id="CLU_010140_1_1_5"/>
<dbReference type="InterPro" id="IPR011990">
    <property type="entry name" value="TPR-like_helical_dom_sf"/>
</dbReference>
<dbReference type="SUPFAM" id="SSF53756">
    <property type="entry name" value="UDP-Glycosyltransferase/glycogen phosphorylase"/>
    <property type="match status" value="1"/>
</dbReference>
<sequence>MGGMSGMDVEDERFLTRLAERLPGDAEVLARLAVMRVRLGGLDGAKACAERAVELAPGLAEAHAALGLVQGRLRRFSEARLSLEHAVRINPRLGMAWLHLGEVLSTFPDQLQAAAEALRRAGGLMPRDHRPLNALAGVLMGGKRYDDAVQAYRAAAAMATDPNLADMLNNMGVALERLERRDEAVPMMRAASLIRPDSPAIHDNLGNALLGTAQAEEAETCHRRALALGAKGGETWSNLGNSLHRQGRLDEADAAYRRAIEINPEEPKFHTNLALNLLLAGRMEEGWREYEWRWRGHPNLPPYLVDRVWTGEPLPADLPGGGTLLLQAEQGYGDTLQFIRYVPQLKARGVNRVILACQPELIRLMETAPGLDAVVGEAGPMPPFDKAVTLLSLPGLLGGLAAPAAFPYLSVPQGVRMPLPAAPAGTLKVGLAWAGRPTHGDDWNRSIPARMLAPILDVPGVTFYSLQRGAVAPRLGRPPADRLVEAADLCADFCDTAAMLMGLDLIISVDTAVVHLAGALGKPVWLLLPSVPDFRWRLEGEASDWYPAFRLFRRKGQSGWEAPIARLAEALRARVDRPASA</sequence>
<keyword evidence="1" id="KW-0802">TPR repeat</keyword>
<feature type="repeat" description="TPR" evidence="1">
    <location>
        <begin position="233"/>
        <end position="266"/>
    </location>
</feature>
<dbReference type="Gene3D" id="1.25.40.10">
    <property type="entry name" value="Tetratricopeptide repeat domain"/>
    <property type="match status" value="3"/>
</dbReference>
<dbReference type="PANTHER" id="PTHR44809:SF1">
    <property type="entry name" value="PROTEIN O-MANNOSYL-TRANSFERASE TMTC1"/>
    <property type="match status" value="1"/>
</dbReference>
<dbReference type="Gene3D" id="3.40.50.2000">
    <property type="entry name" value="Glycogen Phosphorylase B"/>
    <property type="match status" value="1"/>
</dbReference>
<dbReference type="AlphaFoldDB" id="Q2W2R1"/>
<proteinExistence type="predicted"/>
<evidence type="ECO:0000313" key="2">
    <source>
        <dbReference type="EMBL" id="BAE51864.1"/>
    </source>
</evidence>
<organism evidence="2 3">
    <name type="scientific">Paramagnetospirillum magneticum (strain ATCC 700264 / AMB-1)</name>
    <name type="common">Magnetospirillum magneticum</name>
    <dbReference type="NCBI Taxonomy" id="342108"/>
    <lineage>
        <taxon>Bacteria</taxon>
        <taxon>Pseudomonadati</taxon>
        <taxon>Pseudomonadota</taxon>
        <taxon>Alphaproteobacteria</taxon>
        <taxon>Rhodospirillales</taxon>
        <taxon>Magnetospirillaceae</taxon>
        <taxon>Paramagnetospirillum</taxon>
    </lineage>
</organism>
<dbReference type="PROSITE" id="PS50005">
    <property type="entry name" value="TPR"/>
    <property type="match status" value="2"/>
</dbReference>
<dbReference type="PROSITE" id="PS50293">
    <property type="entry name" value="TPR_REGION"/>
    <property type="match status" value="1"/>
</dbReference>
<dbReference type="STRING" id="342108.amb3060"/>
<reference evidence="2 3" key="1">
    <citation type="journal article" date="2005" name="DNA Res.">
        <title>Complete genome sequence of the facultative anaerobic magnetotactic bacterium Magnetospirillum sp. strain AMB-1.</title>
        <authorList>
            <person name="Matsunaga T."/>
            <person name="Okamura Y."/>
            <person name="Fukuda Y."/>
            <person name="Wahyudi A.T."/>
            <person name="Murase Y."/>
            <person name="Takeyama H."/>
        </authorList>
    </citation>
    <scope>NUCLEOTIDE SEQUENCE [LARGE SCALE GENOMIC DNA]</scope>
    <source>
        <strain evidence="3">ATCC 700264 / AMB-1</strain>
    </source>
</reference>
<dbReference type="Pfam" id="PF13432">
    <property type="entry name" value="TPR_16"/>
    <property type="match status" value="1"/>
</dbReference>
<dbReference type="KEGG" id="mag:amb3060"/>
<accession>Q2W2R1</accession>
<dbReference type="PANTHER" id="PTHR44809">
    <property type="match status" value="1"/>
</dbReference>
<dbReference type="Pfam" id="PF00515">
    <property type="entry name" value="TPR_1"/>
    <property type="match status" value="1"/>
</dbReference>
<dbReference type="SMART" id="SM00028">
    <property type="entry name" value="TPR"/>
    <property type="match status" value="6"/>
</dbReference>
<dbReference type="SUPFAM" id="SSF48452">
    <property type="entry name" value="TPR-like"/>
    <property type="match status" value="1"/>
</dbReference>
<dbReference type="Pfam" id="PF13181">
    <property type="entry name" value="TPR_8"/>
    <property type="match status" value="1"/>
</dbReference>
<protein>
    <submittedName>
        <fullName evidence="2">FOG: TPR repeat</fullName>
    </submittedName>
</protein>
<keyword evidence="3" id="KW-1185">Reference proteome</keyword>